<reference evidence="4 5" key="1">
    <citation type="submission" date="2024-03" db="EMBL/GenBank/DDBJ databases">
        <title>YIM 134122 draft genome.</title>
        <authorList>
            <person name="Zuo S."/>
            <person name="Xiong L."/>
        </authorList>
    </citation>
    <scope>NUCLEOTIDE SEQUENCE [LARGE SCALE GENOMIC DNA]</scope>
    <source>
        <strain evidence="4 5">YIM 134122</strain>
    </source>
</reference>
<gene>
    <name evidence="4" type="ORF">WJX64_00715</name>
</gene>
<keyword evidence="5" id="KW-1185">Reference proteome</keyword>
<dbReference type="InterPro" id="IPR036388">
    <property type="entry name" value="WH-like_DNA-bd_sf"/>
</dbReference>
<dbReference type="InterPro" id="IPR000792">
    <property type="entry name" value="Tscrpt_reg_LuxR_C"/>
</dbReference>
<feature type="domain" description="HTH luxR-type" evidence="3">
    <location>
        <begin position="842"/>
        <end position="909"/>
    </location>
</feature>
<keyword evidence="1" id="KW-0547">Nucleotide-binding</keyword>
<evidence type="ECO:0000259" key="3">
    <source>
        <dbReference type="PROSITE" id="PS50043"/>
    </source>
</evidence>
<evidence type="ECO:0000256" key="2">
    <source>
        <dbReference type="ARBA" id="ARBA00022840"/>
    </source>
</evidence>
<dbReference type="PRINTS" id="PR00038">
    <property type="entry name" value="HTHLUXR"/>
</dbReference>
<comment type="caution">
    <text evidence="4">The sequence shown here is derived from an EMBL/GenBank/DDBJ whole genome shotgun (WGS) entry which is preliminary data.</text>
</comment>
<dbReference type="SMART" id="SM00421">
    <property type="entry name" value="HTH_LUXR"/>
    <property type="match status" value="1"/>
</dbReference>
<dbReference type="Pfam" id="PF13191">
    <property type="entry name" value="AAA_16"/>
    <property type="match status" value="1"/>
</dbReference>
<dbReference type="PANTHER" id="PTHR16305:SF35">
    <property type="entry name" value="TRANSCRIPTIONAL ACTIVATOR DOMAIN"/>
    <property type="match status" value="1"/>
</dbReference>
<evidence type="ECO:0000313" key="5">
    <source>
        <dbReference type="Proteomes" id="UP001425155"/>
    </source>
</evidence>
<dbReference type="InterPro" id="IPR041664">
    <property type="entry name" value="AAA_16"/>
</dbReference>
<organism evidence="4 5">
    <name type="scientific">Leifsonia stereocauli</name>
    <dbReference type="NCBI Taxonomy" id="3134136"/>
    <lineage>
        <taxon>Bacteria</taxon>
        <taxon>Bacillati</taxon>
        <taxon>Actinomycetota</taxon>
        <taxon>Actinomycetes</taxon>
        <taxon>Micrococcales</taxon>
        <taxon>Microbacteriaceae</taxon>
        <taxon>Leifsonia</taxon>
    </lineage>
</organism>
<dbReference type="EMBL" id="JBCLVG010000001">
    <property type="protein sequence ID" value="MEN1945060.1"/>
    <property type="molecule type" value="Genomic_DNA"/>
</dbReference>
<sequence length="914" mass="95886">MLLGRDAERQAIERLLAGARVGDGGALVITGDPGIGKSALLDAVRSTTAGMLVISVRGAEAEHEVPFAGLHQLCAPLSGLISDLAVPQAGALGVALALRDGPAPGRFAVGAALLGLLTRAAEDTPLAVVIDDAQHLDESSASAIAFAARRLSSDPVVILAAQRSGEASALAGLPRLELGPLEASAARALLTADAGRPLDDEEFSRLHEATSGNPLALLELGNRRIEFAVAPPGSPVPLTGELLTAFSVRQRSLSGDARAALLLASISGDDVDVLMRACETQGVPFAALEEAEAAGLVRLQPGEVGFRHPLVRAAVYADADPSARRAAHRTLADVMGTAQPNRRAWHRAEAAIGPDETTAALLDDVAAVSAARGAYAVASAQYERAAGLTPAGGLRAERVLHAGEQSWLAGDRDQSRALLARALESATTPVERAHALIRLGTVEARSGSLATARDLQFDAHAEAQEHDTGLAVSALADAVESCLFLADAESALRAGGMLIEHAASGSLDGIPYYAAGVAEILGGRADRGASLIRTGLVQAVPSATEEQWGLSWSLTAPLFLRESGAARDRITEAARAARTRAAVGMLPFLLTLLAKDDAAAANWHRADEGYAEAVRLARESGHDTDLALALGGWAWLGARQGDADGARERAREAGELASTHDANLAGIWASWALADLASAHGRASDATTLYQALQHRLHELALGDVDLAPVPELIEHLRPARGPDERLESLARSYLDAARSKALPWALARAHRAMAIVADDEQEAERWFGTALELHEGTPDVYEAARTFLALGSRRRRARRRAAAREPLRAALEAFERLGATPWADRAAAELAATGETAVRREAGSLATLTPQERQIGALLADGLTTREAAASLFLSPKTVEYHLRHVYLKLGIRSRDELRQALEHWAPGGGARG</sequence>
<accession>A0ABU9VZ74</accession>
<dbReference type="Gene3D" id="1.10.10.10">
    <property type="entry name" value="Winged helix-like DNA-binding domain superfamily/Winged helix DNA-binding domain"/>
    <property type="match status" value="1"/>
</dbReference>
<dbReference type="Proteomes" id="UP001425155">
    <property type="component" value="Unassembled WGS sequence"/>
</dbReference>
<evidence type="ECO:0000313" key="4">
    <source>
        <dbReference type="EMBL" id="MEN1945060.1"/>
    </source>
</evidence>
<dbReference type="PANTHER" id="PTHR16305">
    <property type="entry name" value="TESTICULAR SOLUBLE ADENYLYL CYCLASE"/>
    <property type="match status" value="1"/>
</dbReference>
<dbReference type="CDD" id="cd06170">
    <property type="entry name" value="LuxR_C_like"/>
    <property type="match status" value="1"/>
</dbReference>
<keyword evidence="2" id="KW-0067">ATP-binding</keyword>
<name>A0ABU9VZ74_9MICO</name>
<dbReference type="Pfam" id="PF00196">
    <property type="entry name" value="GerE"/>
    <property type="match status" value="1"/>
</dbReference>
<dbReference type="SUPFAM" id="SSF52540">
    <property type="entry name" value="P-loop containing nucleoside triphosphate hydrolases"/>
    <property type="match status" value="1"/>
</dbReference>
<dbReference type="RefSeq" id="WP_342110825.1">
    <property type="nucleotide sequence ID" value="NZ_JBCAUN010000001.1"/>
</dbReference>
<dbReference type="InterPro" id="IPR027417">
    <property type="entry name" value="P-loop_NTPase"/>
</dbReference>
<evidence type="ECO:0000256" key="1">
    <source>
        <dbReference type="ARBA" id="ARBA00022741"/>
    </source>
</evidence>
<proteinExistence type="predicted"/>
<dbReference type="PROSITE" id="PS50043">
    <property type="entry name" value="HTH_LUXR_2"/>
    <property type="match status" value="1"/>
</dbReference>
<protein>
    <submittedName>
        <fullName evidence="4">AAA family ATPase</fullName>
    </submittedName>
</protein>
<dbReference type="SUPFAM" id="SSF46894">
    <property type="entry name" value="C-terminal effector domain of the bipartite response regulators"/>
    <property type="match status" value="1"/>
</dbReference>
<dbReference type="InterPro" id="IPR016032">
    <property type="entry name" value="Sig_transdc_resp-reg_C-effctor"/>
</dbReference>